<name>A0AAJ4MWM5_9BURK</name>
<evidence type="ECO:0000313" key="1">
    <source>
        <dbReference type="EMBL" id="QSX98458.1"/>
    </source>
</evidence>
<proteinExistence type="predicted"/>
<dbReference type="EMBL" id="CP071520">
    <property type="protein sequence ID" value="QSX98458.1"/>
    <property type="molecule type" value="Genomic_DNA"/>
</dbReference>
<dbReference type="Proteomes" id="UP000662821">
    <property type="component" value="Chromosome"/>
</dbReference>
<organism evidence="1 2">
    <name type="scientific">Janthinobacterium lividum</name>
    <dbReference type="NCBI Taxonomy" id="29581"/>
    <lineage>
        <taxon>Bacteria</taxon>
        <taxon>Pseudomonadati</taxon>
        <taxon>Pseudomonadota</taxon>
        <taxon>Betaproteobacteria</taxon>
        <taxon>Burkholderiales</taxon>
        <taxon>Oxalobacteraceae</taxon>
        <taxon>Janthinobacterium</taxon>
    </lineage>
</organism>
<dbReference type="AlphaFoldDB" id="A0AAJ4MWM5"/>
<reference evidence="1 2" key="1">
    <citation type="submission" date="2021-03" db="EMBL/GenBank/DDBJ databases">
        <title>Draft genome sequence of Janthinobacterium sp. strain PLB02 isolated from infected primmorphs (Lubomirskia baicalensis).</title>
        <authorList>
            <person name="Chernogor L.I."/>
            <person name="Belikov S.I."/>
            <person name="Petrushin I.S."/>
        </authorList>
    </citation>
    <scope>NUCLEOTIDE SEQUENCE [LARGE SCALE GENOMIC DNA]</scope>
    <source>
        <strain evidence="1 2">PLB02</strain>
    </source>
</reference>
<accession>A0AAJ4MWM5</accession>
<sequence>MLGLIGLGAMMPLAAFGQKNKTTKKAAAAHGGVRRQEVCRECLQKRAKQRSAFVNKGPQR</sequence>
<dbReference type="RefSeq" id="WP_208672468.1">
    <property type="nucleotide sequence ID" value="NZ_CP071520.1"/>
</dbReference>
<protein>
    <submittedName>
        <fullName evidence="1">Uncharacterized protein</fullName>
    </submittedName>
</protein>
<evidence type="ECO:0000313" key="2">
    <source>
        <dbReference type="Proteomes" id="UP000662821"/>
    </source>
</evidence>
<gene>
    <name evidence="1" type="ORF">J3P46_11530</name>
</gene>